<feature type="region of interest" description="Disordered" evidence="1">
    <location>
        <begin position="1"/>
        <end position="107"/>
    </location>
</feature>
<name>F2UYA9_ACTVI</name>
<evidence type="ECO:0000313" key="2">
    <source>
        <dbReference type="EMBL" id="EGE38210.1"/>
    </source>
</evidence>
<feature type="compositionally biased region" description="Low complexity" evidence="1">
    <location>
        <begin position="42"/>
        <end position="55"/>
    </location>
</feature>
<dbReference type="RefSeq" id="WP_003788179.1">
    <property type="nucleotide sequence ID" value="NZ_KI391970.1"/>
</dbReference>
<organism evidence="2 3">
    <name type="scientific">Actinomyces viscosus C505</name>
    <dbReference type="NCBI Taxonomy" id="562973"/>
    <lineage>
        <taxon>Bacteria</taxon>
        <taxon>Bacillati</taxon>
        <taxon>Actinomycetota</taxon>
        <taxon>Actinomycetes</taxon>
        <taxon>Actinomycetales</taxon>
        <taxon>Actinomycetaceae</taxon>
        <taxon>Actinomyces</taxon>
    </lineage>
</organism>
<proteinExistence type="predicted"/>
<dbReference type="Proteomes" id="UP000004668">
    <property type="component" value="Unassembled WGS sequence"/>
</dbReference>
<dbReference type="HOGENOM" id="CLU_2228655_0_0_11"/>
<evidence type="ECO:0000256" key="1">
    <source>
        <dbReference type="SAM" id="MobiDB-lite"/>
    </source>
</evidence>
<dbReference type="EMBL" id="ACRE02000059">
    <property type="protein sequence ID" value="EGE38210.1"/>
    <property type="molecule type" value="Genomic_DNA"/>
</dbReference>
<reference evidence="2 3" key="2">
    <citation type="submission" date="2011-10" db="EMBL/GenBank/DDBJ databases">
        <title>The Genome Sequence of Actinomyces viscosus C505.</title>
        <authorList>
            <consortium name="The Broad Institute Genome Sequencing Platform"/>
            <consortium name="The Broad Institute Genome Sequencing Center for Infectious Disease"/>
            <person name="Earl A."/>
            <person name="Ward D."/>
            <person name="Feldgarden M."/>
            <person name="Gevers D."/>
            <person name="Sibley C.D."/>
            <person name="Field T.R."/>
            <person name="Grinwis M."/>
            <person name="Eshaghurshan C.S."/>
            <person name="Surette M.G."/>
            <person name="Young S.K."/>
            <person name="Zeng Q."/>
            <person name="Gargeya S."/>
            <person name="Fitzgerald M."/>
            <person name="Haas B."/>
            <person name="Abouelleil A."/>
            <person name="Alvarado L."/>
            <person name="Arachchi H.M."/>
            <person name="Berlin A."/>
            <person name="Brown A."/>
            <person name="Chapman S.B."/>
            <person name="Chen Z."/>
            <person name="Dunbar C."/>
            <person name="Freedman E."/>
            <person name="Gearin G."/>
            <person name="Goldberg J."/>
            <person name="Griggs A."/>
            <person name="Gujja S."/>
            <person name="Heiman D."/>
            <person name="Howarth C."/>
            <person name="Larson L."/>
            <person name="Lui A."/>
            <person name="MacDonald P.J.P."/>
            <person name="Montmayeur A."/>
            <person name="Murphy C."/>
            <person name="Neiman D."/>
            <person name="Pearson M."/>
            <person name="Priest M."/>
            <person name="Roberts A."/>
            <person name="Saif S."/>
            <person name="Shea T."/>
            <person name="Shenoy N."/>
            <person name="Sisk P."/>
            <person name="Stolte C."/>
            <person name="Sykes S."/>
            <person name="Wortman J."/>
            <person name="Nusbaum C."/>
            <person name="Birren B."/>
        </authorList>
    </citation>
    <scope>NUCLEOTIDE SEQUENCE [LARGE SCALE GENOMIC DNA]</scope>
    <source>
        <strain evidence="2 3">C505</strain>
    </source>
</reference>
<accession>F2UYA9</accession>
<evidence type="ECO:0000313" key="3">
    <source>
        <dbReference type="Proteomes" id="UP000004668"/>
    </source>
</evidence>
<sequence>MTRTGPQGRTKPPQTDPIRALLASPPDLPVVEVLPELRDRLSPSPSASDDAGAGACLVLTAPPAPVRRRSSHRSWPTSLPTSLPTPRGAPRNAGRAASSSPSRGASP</sequence>
<feature type="non-terminal residue" evidence="2">
    <location>
        <position position="107"/>
    </location>
</feature>
<dbReference type="AlphaFoldDB" id="F2UYA9"/>
<protein>
    <submittedName>
        <fullName evidence="2">Uncharacterized protein</fullName>
    </submittedName>
</protein>
<reference evidence="3" key="1">
    <citation type="submission" date="2010-02" db="EMBL/GenBank/DDBJ databases">
        <title>The Genome Sequence of Prevotella oris strain C735.</title>
        <authorList>
            <consortium name="The Broad Institute Genome Sequencing Platform"/>
            <person name="Ward D."/>
            <person name="Feldgarden M."/>
            <person name="Earl A."/>
            <person name="Young S.K."/>
            <person name="Zeng Q."/>
            <person name="Koehrsen M."/>
            <person name="Alvarado L."/>
            <person name="Berlin A."/>
            <person name="Bochicchio J."/>
            <person name="Borenstein D."/>
            <person name="Chapman S.B."/>
            <person name="Chen Z."/>
            <person name="Engels R."/>
            <person name="Freedman E."/>
            <person name="Gellesch M."/>
            <person name="Goldberg J."/>
            <person name="Griggs A."/>
            <person name="Gujja S."/>
            <person name="Heilman E."/>
            <person name="Heiman D."/>
            <person name="Hepburn T."/>
            <person name="Howarth C."/>
            <person name="Jen D."/>
            <person name="Larson L."/>
            <person name="Mehta T."/>
            <person name="Park D."/>
            <person name="Pearson M."/>
            <person name="Roberts A."/>
            <person name="Saif S."/>
            <person name="Shea T."/>
            <person name="Shenoy N."/>
            <person name="Sisk P."/>
            <person name="Stolte C."/>
            <person name="Sykes S."/>
            <person name="Thomson T."/>
            <person name="Walk T."/>
            <person name="White J."/>
            <person name="Yandava C."/>
            <person name="Sibley C.D."/>
            <person name="Field T.R."/>
            <person name="Grinwis M."/>
            <person name="Eshaghurshan C.S."/>
            <person name="Surette M.G."/>
            <person name="Haas B."/>
            <person name="Nusbaum C."/>
            <person name="Birren B."/>
        </authorList>
    </citation>
    <scope>NUCLEOTIDE SEQUENCE [LARGE SCALE GENOMIC DNA]</scope>
    <source>
        <strain evidence="3">C505</strain>
    </source>
</reference>
<gene>
    <name evidence="2" type="ORF">HMPREF0059_01064</name>
</gene>
<feature type="compositionally biased region" description="Low complexity" evidence="1">
    <location>
        <begin position="76"/>
        <end position="107"/>
    </location>
</feature>
<comment type="caution">
    <text evidence="2">The sequence shown here is derived from an EMBL/GenBank/DDBJ whole genome shotgun (WGS) entry which is preliminary data.</text>
</comment>
<dbReference type="eggNOG" id="ENOG5031HWG">
    <property type="taxonomic scope" value="Bacteria"/>
</dbReference>